<keyword evidence="1 2" id="KW-0238">DNA-binding</keyword>
<dbReference type="Pfam" id="PF00440">
    <property type="entry name" value="TetR_N"/>
    <property type="match status" value="1"/>
</dbReference>
<dbReference type="Gene3D" id="1.10.357.10">
    <property type="entry name" value="Tetracycline Repressor, domain 2"/>
    <property type="match status" value="1"/>
</dbReference>
<dbReference type="SUPFAM" id="SSF46689">
    <property type="entry name" value="Homeodomain-like"/>
    <property type="match status" value="1"/>
</dbReference>
<dbReference type="OrthoDB" id="4538622at2"/>
<dbReference type="PANTHER" id="PTHR30055">
    <property type="entry name" value="HTH-TYPE TRANSCRIPTIONAL REGULATOR RUTR"/>
    <property type="match status" value="1"/>
</dbReference>
<name>R7YF31_9ACTN</name>
<evidence type="ECO:0000256" key="2">
    <source>
        <dbReference type="PROSITE-ProRule" id="PRU00335"/>
    </source>
</evidence>
<evidence type="ECO:0000259" key="3">
    <source>
        <dbReference type="PROSITE" id="PS50977"/>
    </source>
</evidence>
<proteinExistence type="predicted"/>
<dbReference type="PROSITE" id="PS50977">
    <property type="entry name" value="HTH_TETR_2"/>
    <property type="match status" value="1"/>
</dbReference>
<protein>
    <submittedName>
        <fullName evidence="4">Regulatory protein TetR</fullName>
    </submittedName>
</protein>
<dbReference type="EMBL" id="AQPW01000001">
    <property type="protein sequence ID" value="EON34616.1"/>
    <property type="molecule type" value="Genomic_DNA"/>
</dbReference>
<dbReference type="PATRIC" id="fig|1316928.3.peg.27"/>
<evidence type="ECO:0000256" key="1">
    <source>
        <dbReference type="ARBA" id="ARBA00023125"/>
    </source>
</evidence>
<organism evidence="4 5">
    <name type="scientific">Gordonia terrae C-6</name>
    <dbReference type="NCBI Taxonomy" id="1316928"/>
    <lineage>
        <taxon>Bacteria</taxon>
        <taxon>Bacillati</taxon>
        <taxon>Actinomycetota</taxon>
        <taxon>Actinomycetes</taxon>
        <taxon>Mycobacteriales</taxon>
        <taxon>Gordoniaceae</taxon>
        <taxon>Gordonia</taxon>
    </lineage>
</organism>
<feature type="DNA-binding region" description="H-T-H motif" evidence="2">
    <location>
        <begin position="40"/>
        <end position="59"/>
    </location>
</feature>
<dbReference type="PRINTS" id="PR00455">
    <property type="entry name" value="HTHTETR"/>
</dbReference>
<feature type="domain" description="HTH tetR-type" evidence="3">
    <location>
        <begin position="17"/>
        <end position="77"/>
    </location>
</feature>
<reference evidence="4 5" key="1">
    <citation type="journal article" date="2013" name="Genome Announc.">
        <title>Draft Genome Sequence of a Benzothiophene-Desulfurizing Bacterium, Gordona terrae Strain C-6.</title>
        <authorList>
            <person name="Wang W."/>
            <person name="Ma T."/>
            <person name="Ren Y."/>
            <person name="Li G."/>
        </authorList>
    </citation>
    <scope>NUCLEOTIDE SEQUENCE [LARGE SCALE GENOMIC DNA]</scope>
    <source>
        <strain evidence="4 5">C-6</strain>
    </source>
</reference>
<evidence type="ECO:0000313" key="4">
    <source>
        <dbReference type="EMBL" id="EON34616.1"/>
    </source>
</evidence>
<dbReference type="InterPro" id="IPR050109">
    <property type="entry name" value="HTH-type_TetR-like_transc_reg"/>
</dbReference>
<sequence length="215" mass="22940">MTASSANVRSPQQERSRLTRERLLRSTIDALAADGWAAATVAAVAERAGVSRGAAQHHFPTRETLITAALEQVFEDMTRAAGQDPGASSEPADEVTPDRVIRAVRRAVDVYTGTEFKAALQVWAAAASDPALRRLILPLEAKFARAAHQRTMAAMGVSPDDETGYRLVQATLDMARGLGLADTLSDDSARRALVVDTWSAQLVAAFGTGSADRPR</sequence>
<dbReference type="PANTHER" id="PTHR30055:SF226">
    <property type="entry name" value="HTH-TYPE TRANSCRIPTIONAL REGULATOR PKSA"/>
    <property type="match status" value="1"/>
</dbReference>
<comment type="caution">
    <text evidence="4">The sequence shown here is derived from an EMBL/GenBank/DDBJ whole genome shotgun (WGS) entry which is preliminary data.</text>
</comment>
<dbReference type="AlphaFoldDB" id="R7YF31"/>
<dbReference type="RefSeq" id="WP_010840515.1">
    <property type="nucleotide sequence ID" value="NZ_AQPW01000001.1"/>
</dbReference>
<gene>
    <name evidence="4" type="ORF">GTC6_00135</name>
</gene>
<dbReference type="Proteomes" id="UP000013569">
    <property type="component" value="Unassembled WGS sequence"/>
</dbReference>
<evidence type="ECO:0000313" key="5">
    <source>
        <dbReference type="Proteomes" id="UP000013569"/>
    </source>
</evidence>
<dbReference type="InterPro" id="IPR009057">
    <property type="entry name" value="Homeodomain-like_sf"/>
</dbReference>
<accession>R7YF31</accession>
<dbReference type="InterPro" id="IPR001647">
    <property type="entry name" value="HTH_TetR"/>
</dbReference>
<dbReference type="GO" id="GO:0003700">
    <property type="term" value="F:DNA-binding transcription factor activity"/>
    <property type="evidence" value="ECO:0007669"/>
    <property type="project" value="TreeGrafter"/>
</dbReference>
<dbReference type="GO" id="GO:0000976">
    <property type="term" value="F:transcription cis-regulatory region binding"/>
    <property type="evidence" value="ECO:0007669"/>
    <property type="project" value="TreeGrafter"/>
</dbReference>